<dbReference type="InterPro" id="IPR036770">
    <property type="entry name" value="Ankyrin_rpt-contain_sf"/>
</dbReference>
<dbReference type="InterPro" id="IPR002110">
    <property type="entry name" value="Ankyrin_rpt"/>
</dbReference>
<dbReference type="PROSITE" id="PS50088">
    <property type="entry name" value="ANK_REPEAT"/>
    <property type="match status" value="1"/>
</dbReference>
<dbReference type="AlphaFoldDB" id="A0A4Y7QG43"/>
<dbReference type="Gene3D" id="1.25.40.20">
    <property type="entry name" value="Ankyrin repeat-containing domain"/>
    <property type="match status" value="2"/>
</dbReference>
<sequence length="92" mass="10163">MSTSTLSIHNAAMNNQLSLLRALVEENPDLVNALDSDGRTPLHWAASSGSKDIVIYLIDHKAEIDKQDSSGWTPLHISCKPFNLSLYPKQKC</sequence>
<protein>
    <submittedName>
        <fullName evidence="4">Ankyrin</fullName>
    </submittedName>
</protein>
<dbReference type="VEuPathDB" id="FungiDB:BD410DRAFT_609082"/>
<organism evidence="4 5">
    <name type="scientific">Rickenella mellea</name>
    <dbReference type="NCBI Taxonomy" id="50990"/>
    <lineage>
        <taxon>Eukaryota</taxon>
        <taxon>Fungi</taxon>
        <taxon>Dikarya</taxon>
        <taxon>Basidiomycota</taxon>
        <taxon>Agaricomycotina</taxon>
        <taxon>Agaricomycetes</taxon>
        <taxon>Hymenochaetales</taxon>
        <taxon>Rickenellaceae</taxon>
        <taxon>Rickenella</taxon>
    </lineage>
</organism>
<evidence type="ECO:0000256" key="3">
    <source>
        <dbReference type="PROSITE-ProRule" id="PRU00023"/>
    </source>
</evidence>
<keyword evidence="5" id="KW-1185">Reference proteome</keyword>
<dbReference type="EMBL" id="ML170163">
    <property type="protein sequence ID" value="TDL25830.1"/>
    <property type="molecule type" value="Genomic_DNA"/>
</dbReference>
<dbReference type="SUPFAM" id="SSF48403">
    <property type="entry name" value="Ankyrin repeat"/>
    <property type="match status" value="1"/>
</dbReference>
<evidence type="ECO:0000313" key="5">
    <source>
        <dbReference type="Proteomes" id="UP000294933"/>
    </source>
</evidence>
<evidence type="ECO:0000313" key="4">
    <source>
        <dbReference type="EMBL" id="TDL25830.1"/>
    </source>
</evidence>
<evidence type="ECO:0000256" key="2">
    <source>
        <dbReference type="ARBA" id="ARBA00023043"/>
    </source>
</evidence>
<keyword evidence="2 3" id="KW-0040">ANK repeat</keyword>
<keyword evidence="1" id="KW-0677">Repeat</keyword>
<evidence type="ECO:0000256" key="1">
    <source>
        <dbReference type="ARBA" id="ARBA00022737"/>
    </source>
</evidence>
<accession>A0A4Y7QG43</accession>
<feature type="repeat" description="ANK" evidence="3">
    <location>
        <begin position="37"/>
        <end position="69"/>
    </location>
</feature>
<reference evidence="4 5" key="1">
    <citation type="submission" date="2018-06" db="EMBL/GenBank/DDBJ databases">
        <title>A transcriptomic atlas of mushroom development highlights an independent origin of complex multicellularity.</title>
        <authorList>
            <consortium name="DOE Joint Genome Institute"/>
            <person name="Krizsan K."/>
            <person name="Almasi E."/>
            <person name="Merenyi Z."/>
            <person name="Sahu N."/>
            <person name="Viragh M."/>
            <person name="Koszo T."/>
            <person name="Mondo S."/>
            <person name="Kiss B."/>
            <person name="Balint B."/>
            <person name="Kues U."/>
            <person name="Barry K."/>
            <person name="Hegedus J.C."/>
            <person name="Henrissat B."/>
            <person name="Johnson J."/>
            <person name="Lipzen A."/>
            <person name="Ohm R."/>
            <person name="Nagy I."/>
            <person name="Pangilinan J."/>
            <person name="Yan J."/>
            <person name="Xiong Y."/>
            <person name="Grigoriev I.V."/>
            <person name="Hibbett D.S."/>
            <person name="Nagy L.G."/>
        </authorList>
    </citation>
    <scope>NUCLEOTIDE SEQUENCE [LARGE SCALE GENOMIC DNA]</scope>
    <source>
        <strain evidence="4 5">SZMC22713</strain>
    </source>
</reference>
<name>A0A4Y7QG43_9AGAM</name>
<dbReference type="Pfam" id="PF12796">
    <property type="entry name" value="Ank_2"/>
    <property type="match status" value="1"/>
</dbReference>
<dbReference type="PANTHER" id="PTHR24201">
    <property type="entry name" value="ANK_REP_REGION DOMAIN-CONTAINING PROTEIN"/>
    <property type="match status" value="1"/>
</dbReference>
<dbReference type="InterPro" id="IPR050776">
    <property type="entry name" value="Ank_Repeat/CDKN_Inhibitor"/>
</dbReference>
<dbReference type="SMART" id="SM00248">
    <property type="entry name" value="ANK"/>
    <property type="match status" value="2"/>
</dbReference>
<dbReference type="PROSITE" id="PS50297">
    <property type="entry name" value="ANK_REP_REGION"/>
    <property type="match status" value="1"/>
</dbReference>
<dbReference type="OrthoDB" id="539213at2759"/>
<dbReference type="STRING" id="50990.A0A4Y7QG43"/>
<proteinExistence type="predicted"/>
<dbReference type="Proteomes" id="UP000294933">
    <property type="component" value="Unassembled WGS sequence"/>
</dbReference>
<gene>
    <name evidence="4" type="ORF">BD410DRAFT_609082</name>
</gene>